<dbReference type="InterPro" id="IPR027417">
    <property type="entry name" value="P-loop_NTPase"/>
</dbReference>
<accession>A0A367LH95</accession>
<dbReference type="STRING" id="1330021.A0A367LH95"/>
<dbReference type="SUPFAM" id="SSF52540">
    <property type="entry name" value="P-loop containing nucleoside triphosphate hydrolases"/>
    <property type="match status" value="1"/>
</dbReference>
<dbReference type="GO" id="GO:0016020">
    <property type="term" value="C:membrane"/>
    <property type="evidence" value="ECO:0007669"/>
    <property type="project" value="TreeGrafter"/>
</dbReference>
<dbReference type="GO" id="GO:0005739">
    <property type="term" value="C:mitochondrion"/>
    <property type="evidence" value="ECO:0007669"/>
    <property type="project" value="TreeGrafter"/>
</dbReference>
<keyword evidence="1" id="KW-0547">Nucleotide-binding</keyword>
<evidence type="ECO:0000256" key="2">
    <source>
        <dbReference type="ARBA" id="ARBA00023134"/>
    </source>
</evidence>
<feature type="non-terminal residue" evidence="5">
    <location>
        <position position="858"/>
    </location>
</feature>
<evidence type="ECO:0000259" key="4">
    <source>
        <dbReference type="PROSITE" id="PS51388"/>
    </source>
</evidence>
<evidence type="ECO:0000313" key="5">
    <source>
        <dbReference type="EMBL" id="RCI13813.1"/>
    </source>
</evidence>
<dbReference type="SMART" id="SM00053">
    <property type="entry name" value="DYNc"/>
    <property type="match status" value="1"/>
</dbReference>
<dbReference type="InterPro" id="IPR020850">
    <property type="entry name" value="GED_dom"/>
</dbReference>
<sequence length="858" mass="93449">MATISVPSPDHRHLLDMIDEFRARAIDRYVALPELIIAGHDCRGKGAILEAITGIAGLATDGRCPRFATELMLRKSTPPHNRVKASILPDRDRTEEEQHQLRLFPRAVEGPYRDLTDAINAARNAMGLTENAIGKDVLRVELTDPELPDLTVIDLPCLSPPGDVEQGANQGGADQGADPVDDMVLGYMNRKRSIILAVVPAQRNFSLPRVISLARKADPDRFRTLGIITEPSKVENGSEGEKSYVKLAQNRNVELRLDWHVLDCEVGDDFFLQSPWTDMDPLHLGIKHLKSRLVDLLKDHVLRELPSLAQDVSDGIDGSNERLEKLSSPRGTVHDKRSYLLKISQSFFQLTRAAIDGVYGDDFFGTSRTDEGYRRRLRAVVQNTLTDFASKMHAEGRSRRIVDRAEGDERELLRSDYVEEVRQLLHRNRGCELAGTFNPLIVGELFAEQCQPWRAITMALKDEMVAAARKTTQAVPYHVAAEETAEKLSEVVNSGIDGLSLELDAAVKQVLATYLDIHPVTYNGDLLDAVRKLQADRRRRELDARVRQEFGRSALETGDDFSISGDKLLDLLTGQSGTDEALSASSLAVDYAEAYYTISIKRFIDAISTRAIECELIQKLPSVLSPEKVLLLHQDEVTRLAADSKAIITERARNEEKLAALKPTLLTLRRLDGVRPTGSRGGSVVVNGEAGESSINCSGGDSSDVERPAPSTPAASSSRDSGAEAQPQQQEYEPAPPPRDGTEEPGPDGEAANQSQIDAAVVDATPPSDATKSAKADSPEEKQTITNRDAEQGGDQGPPPAATDKKTGKKPSEDEGSTQENASDKTIGGSSNENHNTAPSSGETGGTLPKMMSGALPG</sequence>
<dbReference type="Pfam" id="PF00350">
    <property type="entry name" value="Dynamin_N"/>
    <property type="match status" value="1"/>
</dbReference>
<keyword evidence="6" id="KW-1185">Reference proteome</keyword>
<dbReference type="Proteomes" id="UP000253664">
    <property type="component" value="Unassembled WGS sequence"/>
</dbReference>
<reference evidence="5 6" key="1">
    <citation type="journal article" date="2015" name="BMC Genomics">
        <title>Insights from the genome of Ophiocordyceps polyrhachis-furcata to pathogenicity and host specificity in insect fungi.</title>
        <authorList>
            <person name="Wichadakul D."/>
            <person name="Kobmoo N."/>
            <person name="Ingsriswang S."/>
            <person name="Tangphatsornruang S."/>
            <person name="Chantasingh D."/>
            <person name="Luangsa-ard J.J."/>
            <person name="Eurwilaichitr L."/>
        </authorList>
    </citation>
    <scope>NUCLEOTIDE SEQUENCE [LARGE SCALE GENOMIC DNA]</scope>
    <source>
        <strain evidence="5 6">BCC 54312</strain>
    </source>
</reference>
<comment type="caution">
    <text evidence="5">The sequence shown here is derived from an EMBL/GenBank/DDBJ whole genome shotgun (WGS) entry which is preliminary data.</text>
</comment>
<dbReference type="Gene3D" id="3.40.50.300">
    <property type="entry name" value="P-loop containing nucleotide triphosphate hydrolases"/>
    <property type="match status" value="1"/>
</dbReference>
<dbReference type="PROSITE" id="PS51388">
    <property type="entry name" value="GED"/>
    <property type="match status" value="1"/>
</dbReference>
<dbReference type="AlphaFoldDB" id="A0A367LH95"/>
<dbReference type="OrthoDB" id="415706at2759"/>
<protein>
    <recommendedName>
        <fullName evidence="4">GED domain-containing protein</fullName>
    </recommendedName>
</protein>
<dbReference type="Gene3D" id="1.20.120.1240">
    <property type="entry name" value="Dynamin, middle domain"/>
    <property type="match status" value="1"/>
</dbReference>
<dbReference type="EMBL" id="LKCN02000005">
    <property type="protein sequence ID" value="RCI13813.1"/>
    <property type="molecule type" value="Genomic_DNA"/>
</dbReference>
<dbReference type="GO" id="GO:0005874">
    <property type="term" value="C:microtubule"/>
    <property type="evidence" value="ECO:0007669"/>
    <property type="project" value="TreeGrafter"/>
</dbReference>
<dbReference type="PANTHER" id="PTHR11566:SF21">
    <property type="entry name" value="DYNAMIN RELATED PROTEIN 1, ISOFORM A"/>
    <property type="match status" value="1"/>
</dbReference>
<dbReference type="InterPro" id="IPR045063">
    <property type="entry name" value="Dynamin_N"/>
</dbReference>
<feature type="domain" description="GED" evidence="4">
    <location>
        <begin position="585"/>
        <end position="676"/>
    </location>
</feature>
<dbReference type="PANTHER" id="PTHR11566">
    <property type="entry name" value="DYNAMIN"/>
    <property type="match status" value="1"/>
</dbReference>
<dbReference type="GO" id="GO:0048312">
    <property type="term" value="P:intracellular distribution of mitochondria"/>
    <property type="evidence" value="ECO:0007669"/>
    <property type="project" value="TreeGrafter"/>
</dbReference>
<dbReference type="InterPro" id="IPR000375">
    <property type="entry name" value="Dynamin_stalk"/>
</dbReference>
<dbReference type="InterPro" id="IPR022812">
    <property type="entry name" value="Dynamin"/>
</dbReference>
<dbReference type="GO" id="GO:0005525">
    <property type="term" value="F:GTP binding"/>
    <property type="evidence" value="ECO:0007669"/>
    <property type="project" value="InterPro"/>
</dbReference>
<feature type="compositionally biased region" description="Low complexity" evidence="3">
    <location>
        <begin position="708"/>
        <end position="733"/>
    </location>
</feature>
<gene>
    <name evidence="5" type="ORF">L249_8004</name>
</gene>
<dbReference type="GO" id="GO:0000266">
    <property type="term" value="P:mitochondrial fission"/>
    <property type="evidence" value="ECO:0007669"/>
    <property type="project" value="TreeGrafter"/>
</dbReference>
<name>A0A367LH95_9HYPO</name>
<dbReference type="GO" id="GO:0016559">
    <property type="term" value="P:peroxisome fission"/>
    <property type="evidence" value="ECO:0007669"/>
    <property type="project" value="TreeGrafter"/>
</dbReference>
<proteinExistence type="predicted"/>
<dbReference type="Pfam" id="PF01031">
    <property type="entry name" value="Dynamin_M"/>
    <property type="match status" value="1"/>
</dbReference>
<evidence type="ECO:0000256" key="3">
    <source>
        <dbReference type="SAM" id="MobiDB-lite"/>
    </source>
</evidence>
<dbReference type="PRINTS" id="PR00195">
    <property type="entry name" value="DYNAMIN"/>
</dbReference>
<feature type="region of interest" description="Disordered" evidence="3">
    <location>
        <begin position="676"/>
        <end position="858"/>
    </location>
</feature>
<evidence type="ECO:0000256" key="1">
    <source>
        <dbReference type="ARBA" id="ARBA00022741"/>
    </source>
</evidence>
<dbReference type="GO" id="GO:0003924">
    <property type="term" value="F:GTPase activity"/>
    <property type="evidence" value="ECO:0007669"/>
    <property type="project" value="InterPro"/>
</dbReference>
<keyword evidence="2" id="KW-0342">GTP-binding</keyword>
<evidence type="ECO:0000313" key="6">
    <source>
        <dbReference type="Proteomes" id="UP000253664"/>
    </source>
</evidence>
<dbReference type="GO" id="GO:0008017">
    <property type="term" value="F:microtubule binding"/>
    <property type="evidence" value="ECO:0007669"/>
    <property type="project" value="TreeGrafter"/>
</dbReference>
<dbReference type="GO" id="GO:0006897">
    <property type="term" value="P:endocytosis"/>
    <property type="evidence" value="ECO:0007669"/>
    <property type="project" value="TreeGrafter"/>
</dbReference>
<feature type="compositionally biased region" description="Polar residues" evidence="3">
    <location>
        <begin position="828"/>
        <end position="842"/>
    </location>
</feature>
<dbReference type="InterPro" id="IPR001401">
    <property type="entry name" value="Dynamin_GTPase"/>
</dbReference>
<feature type="compositionally biased region" description="Basic and acidic residues" evidence="3">
    <location>
        <begin position="772"/>
        <end position="791"/>
    </location>
</feature>
<feature type="compositionally biased region" description="Basic and acidic residues" evidence="3">
    <location>
        <begin position="803"/>
        <end position="813"/>
    </location>
</feature>
<organism evidence="5 6">
    <name type="scientific">Ophiocordyceps polyrhachis-furcata BCC 54312</name>
    <dbReference type="NCBI Taxonomy" id="1330021"/>
    <lineage>
        <taxon>Eukaryota</taxon>
        <taxon>Fungi</taxon>
        <taxon>Dikarya</taxon>
        <taxon>Ascomycota</taxon>
        <taxon>Pezizomycotina</taxon>
        <taxon>Sordariomycetes</taxon>
        <taxon>Hypocreomycetidae</taxon>
        <taxon>Hypocreales</taxon>
        <taxon>Ophiocordycipitaceae</taxon>
        <taxon>Ophiocordyceps</taxon>
    </lineage>
</organism>